<comment type="similarity">
    <text evidence="2">Belongs to the periplasmic pilus chaperone family.</text>
</comment>
<dbReference type="EMBL" id="JACJJC010000003">
    <property type="protein sequence ID" value="MBM6703488.1"/>
    <property type="molecule type" value="Genomic_DNA"/>
</dbReference>
<evidence type="ECO:0000313" key="9">
    <source>
        <dbReference type="Proteomes" id="UP000715095"/>
    </source>
</evidence>
<dbReference type="SUPFAM" id="SSF49354">
    <property type="entry name" value="PapD-like"/>
    <property type="match status" value="1"/>
</dbReference>
<dbReference type="Pfam" id="PF02753">
    <property type="entry name" value="PapD_C"/>
    <property type="match status" value="1"/>
</dbReference>
<name>A0ABS2DQ69_9BURK</name>
<comment type="caution">
    <text evidence="8">The sequence shown here is derived from an EMBL/GenBank/DDBJ whole genome shotgun (WGS) entry which is preliminary data.</text>
</comment>
<keyword evidence="4" id="KW-0574">Periplasm</keyword>
<dbReference type="InterPro" id="IPR016147">
    <property type="entry name" value="Pili_assmbl_chaperone_N"/>
</dbReference>
<dbReference type="Pfam" id="PF00345">
    <property type="entry name" value="PapD_N"/>
    <property type="match status" value="1"/>
</dbReference>
<dbReference type="InterPro" id="IPR016148">
    <property type="entry name" value="Pili_assmbl_chaperone_C"/>
</dbReference>
<dbReference type="InterPro" id="IPR050643">
    <property type="entry name" value="Periplasmic_pilus_chap"/>
</dbReference>
<dbReference type="InterPro" id="IPR001829">
    <property type="entry name" value="Pili_assmbl_chaperone_bac"/>
</dbReference>
<dbReference type="PANTHER" id="PTHR30251:SF2">
    <property type="entry name" value="FIMBRIAL CHAPERONE YADV-RELATED"/>
    <property type="match status" value="1"/>
</dbReference>
<gene>
    <name evidence="8" type="ORF">H6A60_03125</name>
</gene>
<keyword evidence="5" id="KW-0143">Chaperone</keyword>
<evidence type="ECO:0000256" key="3">
    <source>
        <dbReference type="ARBA" id="ARBA00022729"/>
    </source>
</evidence>
<evidence type="ECO:0000256" key="2">
    <source>
        <dbReference type="ARBA" id="ARBA00007399"/>
    </source>
</evidence>
<evidence type="ECO:0000313" key="8">
    <source>
        <dbReference type="EMBL" id="MBM6703488.1"/>
    </source>
</evidence>
<dbReference type="Proteomes" id="UP000715095">
    <property type="component" value="Unassembled WGS sequence"/>
</dbReference>
<evidence type="ECO:0000259" key="6">
    <source>
        <dbReference type="Pfam" id="PF00345"/>
    </source>
</evidence>
<feature type="domain" description="Pili assembly chaperone C-terminal" evidence="7">
    <location>
        <begin position="180"/>
        <end position="241"/>
    </location>
</feature>
<dbReference type="InterPro" id="IPR008962">
    <property type="entry name" value="PapD-like_sf"/>
</dbReference>
<dbReference type="PRINTS" id="PR00969">
    <property type="entry name" value="CHAPERONPILI"/>
</dbReference>
<accession>A0ABS2DQ69</accession>
<reference evidence="8 9" key="1">
    <citation type="journal article" date="2021" name="Sci. Rep.">
        <title>The distribution of antibiotic resistance genes in chicken gut microbiota commensals.</title>
        <authorList>
            <person name="Juricova H."/>
            <person name="Matiasovicova J."/>
            <person name="Kubasova T."/>
            <person name="Cejkova D."/>
            <person name="Rychlik I."/>
        </authorList>
    </citation>
    <scope>NUCLEOTIDE SEQUENCE [LARGE SCALE GENOMIC DNA]</scope>
    <source>
        <strain evidence="8 9">An829</strain>
    </source>
</reference>
<protein>
    <submittedName>
        <fullName evidence="8">Molecular chaperone</fullName>
    </submittedName>
</protein>
<sequence length="252" mass="27781">MVAVALGLLGAAHAENTALLALEEADAHAQQAALERLVRGIGYNETRVVIEKGRHDGSLILKNTSEFAFLVQSYIETADHGERRKDFLVTPPLAKLLPGKNTRVRVTVTDPASLPQDRESMFWLYTRAIPSKVNDRENRLNINFVMRLKVFYRPKGMKGTMREAIEGLEWSWTDGGLVAKNASPFHISLASLTVNGVSHEVSDVIAPFASMTFDAAWLPKGKTNEKTEVVWRAVSDLGGIRTGEADVARGRN</sequence>
<keyword evidence="9" id="KW-1185">Reference proteome</keyword>
<evidence type="ECO:0000256" key="4">
    <source>
        <dbReference type="ARBA" id="ARBA00022764"/>
    </source>
</evidence>
<comment type="subcellular location">
    <subcellularLocation>
        <location evidence="1">Periplasm</location>
    </subcellularLocation>
</comment>
<dbReference type="Gene3D" id="2.60.40.10">
    <property type="entry name" value="Immunoglobulins"/>
    <property type="match status" value="2"/>
</dbReference>
<evidence type="ECO:0000256" key="5">
    <source>
        <dbReference type="ARBA" id="ARBA00023186"/>
    </source>
</evidence>
<dbReference type="InterPro" id="IPR013783">
    <property type="entry name" value="Ig-like_fold"/>
</dbReference>
<dbReference type="RefSeq" id="WP_205101951.1">
    <property type="nucleotide sequence ID" value="NZ_JACJJC010000003.1"/>
</dbReference>
<evidence type="ECO:0000259" key="7">
    <source>
        <dbReference type="Pfam" id="PF02753"/>
    </source>
</evidence>
<dbReference type="PANTHER" id="PTHR30251">
    <property type="entry name" value="PILUS ASSEMBLY CHAPERONE"/>
    <property type="match status" value="1"/>
</dbReference>
<keyword evidence="3" id="KW-0732">Signal</keyword>
<feature type="domain" description="Pili assembly chaperone N-terminal" evidence="6">
    <location>
        <begin position="41"/>
        <end position="157"/>
    </location>
</feature>
<organism evidence="8 9">
    <name type="scientific">Sutterella massiliensis</name>
    <dbReference type="NCBI Taxonomy" id="1816689"/>
    <lineage>
        <taxon>Bacteria</taxon>
        <taxon>Pseudomonadati</taxon>
        <taxon>Pseudomonadota</taxon>
        <taxon>Betaproteobacteria</taxon>
        <taxon>Burkholderiales</taxon>
        <taxon>Sutterellaceae</taxon>
        <taxon>Sutterella</taxon>
    </lineage>
</organism>
<dbReference type="InterPro" id="IPR036316">
    <property type="entry name" value="Pili_assmbl_chap_C_dom_sf"/>
</dbReference>
<proteinExistence type="inferred from homology"/>
<evidence type="ECO:0000256" key="1">
    <source>
        <dbReference type="ARBA" id="ARBA00004418"/>
    </source>
</evidence>
<dbReference type="SUPFAM" id="SSF49584">
    <property type="entry name" value="Periplasmic chaperone C-domain"/>
    <property type="match status" value="1"/>
</dbReference>